<name>A0A9P0QMP9_9ASCO</name>
<dbReference type="GO" id="GO:0003924">
    <property type="term" value="F:GTPase activity"/>
    <property type="evidence" value="ECO:0007669"/>
    <property type="project" value="InterPro"/>
</dbReference>
<dbReference type="SMART" id="SM00173">
    <property type="entry name" value="RAS"/>
    <property type="match status" value="1"/>
</dbReference>
<evidence type="ECO:0000256" key="2">
    <source>
        <dbReference type="ARBA" id="ARBA00023134"/>
    </source>
</evidence>
<dbReference type="Proteomes" id="UP000837801">
    <property type="component" value="Unassembled WGS sequence"/>
</dbReference>
<dbReference type="AlphaFoldDB" id="A0A9P0QMP9"/>
<dbReference type="OrthoDB" id="265044at2759"/>
<evidence type="ECO:0000313" key="4">
    <source>
        <dbReference type="EMBL" id="CAH2351390.1"/>
    </source>
</evidence>
<dbReference type="SMART" id="SM00174">
    <property type="entry name" value="RHO"/>
    <property type="match status" value="1"/>
</dbReference>
<dbReference type="GO" id="GO:0007165">
    <property type="term" value="P:signal transduction"/>
    <property type="evidence" value="ECO:0007669"/>
    <property type="project" value="InterPro"/>
</dbReference>
<dbReference type="PROSITE" id="PS51419">
    <property type="entry name" value="RAB"/>
    <property type="match status" value="1"/>
</dbReference>
<dbReference type="Gene3D" id="3.40.50.300">
    <property type="entry name" value="P-loop containing nucleotide triphosphate hydrolases"/>
    <property type="match status" value="1"/>
</dbReference>
<feature type="compositionally biased region" description="Polar residues" evidence="3">
    <location>
        <begin position="268"/>
        <end position="286"/>
    </location>
</feature>
<protein>
    <submittedName>
        <fullName evidence="4">Ras-related protein Rsr1p</fullName>
    </submittedName>
</protein>
<dbReference type="EMBL" id="CAKXYY010000003">
    <property type="protein sequence ID" value="CAH2351390.1"/>
    <property type="molecule type" value="Genomic_DNA"/>
</dbReference>
<reference evidence="4" key="1">
    <citation type="submission" date="2022-03" db="EMBL/GenBank/DDBJ databases">
        <authorList>
            <person name="Legras J.-L."/>
            <person name="Devillers H."/>
            <person name="Grondin C."/>
        </authorList>
    </citation>
    <scope>NUCLEOTIDE SEQUENCE</scope>
    <source>
        <strain evidence="4">CLIB 1423</strain>
    </source>
</reference>
<gene>
    <name evidence="4" type="ORF">CLIB1423_03S05226</name>
</gene>
<dbReference type="PANTHER" id="PTHR24070">
    <property type="entry name" value="RAS, DI-RAS, AND RHEB FAMILY MEMBERS OF SMALL GTPASE SUPERFAMILY"/>
    <property type="match status" value="1"/>
</dbReference>
<dbReference type="InterPro" id="IPR027417">
    <property type="entry name" value="P-loop_NTPase"/>
</dbReference>
<sequence>MSYWRDGLHSLSNKYDICILGEDDSGKTSLVYSFVYEKFPDPFEATYENLYAKNVGYISEEEITEVTILDTSSVNDWSSHRNLQLQNAGSILLAYAINSRDSFEAMVDMYERISSLDIPISVVGLKSDLDIYRQVSTSEGFEFAASMDAIHFCECSSMVGTAKDAFKPLVQHLFIEKKKALQEVSNSSYQVSIPIIEQSLQDRALHDITEVDSSTEPVQTTSNNEIKKVEAANPVCHDSIKEYQQIDQIQTRGIEAPSKQRSIIPDGRSNTSPNNSKSESSCCIVT</sequence>
<dbReference type="SUPFAM" id="SSF52540">
    <property type="entry name" value="P-loop containing nucleoside triphosphate hydrolases"/>
    <property type="match status" value="1"/>
</dbReference>
<organism evidence="4 5">
    <name type="scientific">[Candida] railenensis</name>
    <dbReference type="NCBI Taxonomy" id="45579"/>
    <lineage>
        <taxon>Eukaryota</taxon>
        <taxon>Fungi</taxon>
        <taxon>Dikarya</taxon>
        <taxon>Ascomycota</taxon>
        <taxon>Saccharomycotina</taxon>
        <taxon>Pichiomycetes</taxon>
        <taxon>Debaryomycetaceae</taxon>
        <taxon>Kurtzmaniella</taxon>
    </lineage>
</organism>
<accession>A0A9P0QMP9</accession>
<dbReference type="InterPro" id="IPR020849">
    <property type="entry name" value="Small_GTPase_Ras-type"/>
</dbReference>
<feature type="region of interest" description="Disordered" evidence="3">
    <location>
        <begin position="252"/>
        <end position="286"/>
    </location>
</feature>
<dbReference type="SMART" id="SM00175">
    <property type="entry name" value="RAB"/>
    <property type="match status" value="1"/>
</dbReference>
<evidence type="ECO:0000256" key="1">
    <source>
        <dbReference type="ARBA" id="ARBA00022741"/>
    </source>
</evidence>
<dbReference type="GO" id="GO:0005525">
    <property type="term" value="F:GTP binding"/>
    <property type="evidence" value="ECO:0007669"/>
    <property type="project" value="UniProtKB-KW"/>
</dbReference>
<keyword evidence="5" id="KW-1185">Reference proteome</keyword>
<proteinExistence type="predicted"/>
<keyword evidence="2" id="KW-0342">GTP-binding</keyword>
<dbReference type="InterPro" id="IPR001806">
    <property type="entry name" value="Small_GTPase"/>
</dbReference>
<evidence type="ECO:0000256" key="3">
    <source>
        <dbReference type="SAM" id="MobiDB-lite"/>
    </source>
</evidence>
<dbReference type="Pfam" id="PF00071">
    <property type="entry name" value="Ras"/>
    <property type="match status" value="1"/>
</dbReference>
<evidence type="ECO:0000313" key="5">
    <source>
        <dbReference type="Proteomes" id="UP000837801"/>
    </source>
</evidence>
<dbReference type="PRINTS" id="PR00449">
    <property type="entry name" value="RASTRNSFRMNG"/>
</dbReference>
<dbReference type="PROSITE" id="PS51421">
    <property type="entry name" value="RAS"/>
    <property type="match status" value="1"/>
</dbReference>
<dbReference type="GO" id="GO:0016020">
    <property type="term" value="C:membrane"/>
    <property type="evidence" value="ECO:0007669"/>
    <property type="project" value="InterPro"/>
</dbReference>
<keyword evidence="1" id="KW-0547">Nucleotide-binding</keyword>
<comment type="caution">
    <text evidence="4">The sequence shown here is derived from an EMBL/GenBank/DDBJ whole genome shotgun (WGS) entry which is preliminary data.</text>
</comment>